<accession>A0A0W1A1K3</accession>
<evidence type="ECO:0000313" key="2">
    <source>
        <dbReference type="Proteomes" id="UP000054729"/>
    </source>
</evidence>
<reference evidence="1 2" key="1">
    <citation type="submission" date="2015-11" db="EMBL/GenBank/DDBJ databases">
        <title>Genomic analysis of 38 Legionella species identifies large and diverse effector repertoires.</title>
        <authorList>
            <person name="Burstein D."/>
            <person name="Amaro F."/>
            <person name="Zusman T."/>
            <person name="Lifshitz Z."/>
            <person name="Cohen O."/>
            <person name="Gilbert J.A."/>
            <person name="Pupko T."/>
            <person name="Shuman H.A."/>
            <person name="Segal G."/>
        </authorList>
    </citation>
    <scope>NUCLEOTIDE SEQUENCE [LARGE SCALE GENOMIC DNA]</scope>
    <source>
        <strain evidence="1 2">ATCC 51914</strain>
    </source>
</reference>
<dbReference type="STRING" id="66969.Lwal_3154"/>
<sequence length="278" mass="31919">MTRFTAEGMKKLELAHSERQQKLNNLTKKSFEPRNEAQVKELEKYIIEFESNANKIYLARGLTYAIHTYLGYRAFNFIFPIMPQVVTDLLAYGVVLGMGGLAYKELKVDDFKMHLNEMRVLYNWVLKGNQEEYSDDIDNSRLLANPLIQRMIETMAPFCSTDFMIVWPKVVKEEERKSDTGLLNTVASIGKSALSWWSPPPKQDLSQSEKINDMKNKVETGGYNLSVLAGLKRAVGYFFSDKDSHELMKASLPDAYDLAKETLLEPFPELVNYKTKLM</sequence>
<proteinExistence type="predicted"/>
<gene>
    <name evidence="1" type="ORF">Lwal_3154</name>
</gene>
<dbReference type="PATRIC" id="fig|66969.6.peg.3442"/>
<dbReference type="AlphaFoldDB" id="A0A0W1A1K3"/>
<keyword evidence="2" id="KW-1185">Reference proteome</keyword>
<dbReference type="RefSeq" id="WP_058481741.1">
    <property type="nucleotide sequence ID" value="NZ_CAAAIQ010000005.1"/>
</dbReference>
<comment type="caution">
    <text evidence="1">The sequence shown here is derived from an EMBL/GenBank/DDBJ whole genome shotgun (WGS) entry which is preliminary data.</text>
</comment>
<name>A0A0W1A1K3_9GAMM</name>
<evidence type="ECO:0000313" key="1">
    <source>
        <dbReference type="EMBL" id="KTD75113.1"/>
    </source>
</evidence>
<dbReference type="Proteomes" id="UP000054729">
    <property type="component" value="Unassembled WGS sequence"/>
</dbReference>
<organism evidence="1 2">
    <name type="scientific">Legionella waltersii</name>
    <dbReference type="NCBI Taxonomy" id="66969"/>
    <lineage>
        <taxon>Bacteria</taxon>
        <taxon>Pseudomonadati</taxon>
        <taxon>Pseudomonadota</taxon>
        <taxon>Gammaproteobacteria</taxon>
        <taxon>Legionellales</taxon>
        <taxon>Legionellaceae</taxon>
        <taxon>Legionella</taxon>
    </lineage>
</organism>
<protein>
    <submittedName>
        <fullName evidence="1">Phosphatase</fullName>
    </submittedName>
</protein>
<dbReference type="EMBL" id="LNZB01000060">
    <property type="protein sequence ID" value="KTD75113.1"/>
    <property type="molecule type" value="Genomic_DNA"/>
</dbReference>
<dbReference type="OrthoDB" id="5634165at2"/>